<feature type="domain" description="RRM" evidence="5">
    <location>
        <begin position="15"/>
        <end position="93"/>
    </location>
</feature>
<dbReference type="PANTHER" id="PTHR24012">
    <property type="entry name" value="RNA BINDING PROTEIN"/>
    <property type="match status" value="1"/>
</dbReference>
<dbReference type="InterPro" id="IPR003954">
    <property type="entry name" value="RRM_euk-type"/>
</dbReference>
<dbReference type="SUPFAM" id="SSF54928">
    <property type="entry name" value="RNA-binding domain, RBD"/>
    <property type="match status" value="3"/>
</dbReference>
<gene>
    <name evidence="6" type="ORF">CTI12_AA179400</name>
</gene>
<dbReference type="Gene3D" id="3.30.70.330">
    <property type="match status" value="4"/>
</dbReference>
<dbReference type="STRING" id="35608.A0A2U1PA19"/>
<keyword evidence="1" id="KW-0677">Repeat</keyword>
<evidence type="ECO:0000313" key="6">
    <source>
        <dbReference type="EMBL" id="PWA82602.1"/>
    </source>
</evidence>
<protein>
    <submittedName>
        <fullName evidence="6">RNA recognition motif domain, eukaryote, Nucleotide-binding alpha-beta plait domain protein</fullName>
    </submittedName>
</protein>
<dbReference type="SMART" id="SM00360">
    <property type="entry name" value="RRM"/>
    <property type="match status" value="4"/>
</dbReference>
<name>A0A2U1PA19_ARTAN</name>
<reference evidence="6 7" key="1">
    <citation type="journal article" date="2018" name="Mol. Plant">
        <title>The genome of Artemisia annua provides insight into the evolution of Asteraceae family and artemisinin biosynthesis.</title>
        <authorList>
            <person name="Shen Q."/>
            <person name="Zhang L."/>
            <person name="Liao Z."/>
            <person name="Wang S."/>
            <person name="Yan T."/>
            <person name="Shi P."/>
            <person name="Liu M."/>
            <person name="Fu X."/>
            <person name="Pan Q."/>
            <person name="Wang Y."/>
            <person name="Lv Z."/>
            <person name="Lu X."/>
            <person name="Zhang F."/>
            <person name="Jiang W."/>
            <person name="Ma Y."/>
            <person name="Chen M."/>
            <person name="Hao X."/>
            <person name="Li L."/>
            <person name="Tang Y."/>
            <person name="Lv G."/>
            <person name="Zhou Y."/>
            <person name="Sun X."/>
            <person name="Brodelius P.E."/>
            <person name="Rose J.K.C."/>
            <person name="Tang K."/>
        </authorList>
    </citation>
    <scope>NUCLEOTIDE SEQUENCE [LARGE SCALE GENOMIC DNA]</scope>
    <source>
        <strain evidence="7">cv. Huhao1</strain>
        <tissue evidence="6">Leaf</tissue>
    </source>
</reference>
<dbReference type="InterPro" id="IPR000504">
    <property type="entry name" value="RRM_dom"/>
</dbReference>
<dbReference type="OrthoDB" id="19742at2759"/>
<dbReference type="InterPro" id="IPR012677">
    <property type="entry name" value="Nucleotide-bd_a/b_plait_sf"/>
</dbReference>
<dbReference type="Pfam" id="PF00076">
    <property type="entry name" value="RRM_1"/>
    <property type="match status" value="4"/>
</dbReference>
<proteinExistence type="predicted"/>
<evidence type="ECO:0000256" key="2">
    <source>
        <dbReference type="ARBA" id="ARBA00022884"/>
    </source>
</evidence>
<evidence type="ECO:0000259" key="5">
    <source>
        <dbReference type="PROSITE" id="PS50102"/>
    </source>
</evidence>
<evidence type="ECO:0000313" key="7">
    <source>
        <dbReference type="Proteomes" id="UP000245207"/>
    </source>
</evidence>
<dbReference type="Proteomes" id="UP000245207">
    <property type="component" value="Unassembled WGS sequence"/>
</dbReference>
<dbReference type="InterPro" id="IPR035979">
    <property type="entry name" value="RBD_domain_sf"/>
</dbReference>
<sequence>MAETETPSPLPSHTFSLYAGDLHPDVTELDLYNLFSIISPSHTVRLCRNQITHTSLCYAYINFFFPHHAATALRQLNHTVLKGKPIRIMWVQTDAFLRKTGIGNLFVKNLAVDIDVGKLKDVFGVFGRIISCKIAKTDDGKSKGFGYVQFDSEESAAEALRALDGSVLDGKILTVAKYLNKSERKEPQFTNVFVKNLDLDFTESSLIEKFSEYGKVTSAVIVNDVEGKSRGFGFVNFESHENAKKAIEALNDAEIGSKKWFVGKAMKKSERDAILKRAHQKQKPDFLNLLVRNLATSVNETDLREVFGAFGRVTSAKVICDENGISQGFAYVCFSKSEEAKKATRSLNGLYYYGKYIHVSIAPSKEEYDRHLQTLVSLQYMFPFRGMVPKSAEKEDLVPNYQELLEKQVEKENRVPQLQKPLEKQGELEDRVPSLWKPLENQADKENQDPNIQVLLEKQVEKENRVPISQKSLKKSVKKDRRVNESGFNDGGLGDFVLVDNSASKSEWGI</sequence>
<dbReference type="PROSITE" id="PS50102">
    <property type="entry name" value="RRM"/>
    <property type="match status" value="4"/>
</dbReference>
<dbReference type="EMBL" id="PKPP01001455">
    <property type="protein sequence ID" value="PWA82602.1"/>
    <property type="molecule type" value="Genomic_DNA"/>
</dbReference>
<comment type="caution">
    <text evidence="6">The sequence shown here is derived from an EMBL/GenBank/DDBJ whole genome shotgun (WGS) entry which is preliminary data.</text>
</comment>
<evidence type="ECO:0000256" key="4">
    <source>
        <dbReference type="SAM" id="MobiDB-lite"/>
    </source>
</evidence>
<feature type="domain" description="RRM" evidence="5">
    <location>
        <begin position="190"/>
        <end position="267"/>
    </location>
</feature>
<evidence type="ECO:0000256" key="3">
    <source>
        <dbReference type="PROSITE-ProRule" id="PRU00176"/>
    </source>
</evidence>
<feature type="region of interest" description="Disordered" evidence="4">
    <location>
        <begin position="466"/>
        <end position="486"/>
    </location>
</feature>
<keyword evidence="2 3" id="KW-0694">RNA-binding</keyword>
<keyword evidence="7" id="KW-1185">Reference proteome</keyword>
<dbReference type="SMART" id="SM00361">
    <property type="entry name" value="RRM_1"/>
    <property type="match status" value="3"/>
</dbReference>
<evidence type="ECO:0000256" key="1">
    <source>
        <dbReference type="ARBA" id="ARBA00022737"/>
    </source>
</evidence>
<feature type="domain" description="RRM" evidence="5">
    <location>
        <begin position="103"/>
        <end position="180"/>
    </location>
</feature>
<dbReference type="AlphaFoldDB" id="A0A2U1PA19"/>
<organism evidence="6 7">
    <name type="scientific">Artemisia annua</name>
    <name type="common">Sweet wormwood</name>
    <dbReference type="NCBI Taxonomy" id="35608"/>
    <lineage>
        <taxon>Eukaryota</taxon>
        <taxon>Viridiplantae</taxon>
        <taxon>Streptophyta</taxon>
        <taxon>Embryophyta</taxon>
        <taxon>Tracheophyta</taxon>
        <taxon>Spermatophyta</taxon>
        <taxon>Magnoliopsida</taxon>
        <taxon>eudicotyledons</taxon>
        <taxon>Gunneridae</taxon>
        <taxon>Pentapetalae</taxon>
        <taxon>asterids</taxon>
        <taxon>campanulids</taxon>
        <taxon>Asterales</taxon>
        <taxon>Asteraceae</taxon>
        <taxon>Asteroideae</taxon>
        <taxon>Anthemideae</taxon>
        <taxon>Artemisiinae</taxon>
        <taxon>Artemisia</taxon>
    </lineage>
</organism>
<accession>A0A2U1PA19</accession>
<dbReference type="GO" id="GO:0003723">
    <property type="term" value="F:RNA binding"/>
    <property type="evidence" value="ECO:0007669"/>
    <property type="project" value="UniProtKB-UniRule"/>
</dbReference>
<feature type="domain" description="RRM" evidence="5">
    <location>
        <begin position="287"/>
        <end position="364"/>
    </location>
</feature>
<feature type="compositionally biased region" description="Basic residues" evidence="4">
    <location>
        <begin position="472"/>
        <end position="481"/>
    </location>
</feature>